<dbReference type="Proteomes" id="UP000034750">
    <property type="component" value="Unassembled WGS sequence"/>
</dbReference>
<feature type="compositionally biased region" description="Polar residues" evidence="2">
    <location>
        <begin position="265"/>
        <end position="274"/>
    </location>
</feature>
<dbReference type="PATRIC" id="fig|726.54.peg.1129"/>
<dbReference type="Gene3D" id="6.10.250.3150">
    <property type="match status" value="1"/>
</dbReference>
<feature type="region of interest" description="Disordered" evidence="2">
    <location>
        <begin position="240"/>
        <end position="274"/>
    </location>
</feature>
<keyword evidence="3" id="KW-0732">Signal</keyword>
<feature type="coiled-coil region" evidence="1">
    <location>
        <begin position="34"/>
        <end position="117"/>
    </location>
</feature>
<dbReference type="InterPro" id="IPR016047">
    <property type="entry name" value="M23ase_b-sheet_dom"/>
</dbReference>
<keyword evidence="1" id="KW-0175">Coiled coil</keyword>
<dbReference type="PANTHER" id="PTHR21666:SF270">
    <property type="entry name" value="MUREIN HYDROLASE ACTIVATOR ENVC"/>
    <property type="match status" value="1"/>
</dbReference>
<dbReference type="PANTHER" id="PTHR21666">
    <property type="entry name" value="PEPTIDASE-RELATED"/>
    <property type="match status" value="1"/>
</dbReference>
<gene>
    <name evidence="5" type="ORF">AAX18_05665</name>
</gene>
<feature type="compositionally biased region" description="Basic and acidic residues" evidence="2">
    <location>
        <begin position="240"/>
        <end position="263"/>
    </location>
</feature>
<dbReference type="NCBIfam" id="NF008644">
    <property type="entry name" value="PRK11637.1"/>
    <property type="match status" value="1"/>
</dbReference>
<evidence type="ECO:0000259" key="4">
    <source>
        <dbReference type="Pfam" id="PF01551"/>
    </source>
</evidence>
<comment type="caution">
    <text evidence="5">The sequence shown here is derived from an EMBL/GenBank/DDBJ whole genome shotgun (WGS) entry which is preliminary data.</text>
</comment>
<name>A0A0M3G6H7_HAEHA</name>
<evidence type="ECO:0000256" key="1">
    <source>
        <dbReference type="SAM" id="Coils"/>
    </source>
</evidence>
<dbReference type="GO" id="GO:0004222">
    <property type="term" value="F:metalloendopeptidase activity"/>
    <property type="evidence" value="ECO:0007669"/>
    <property type="project" value="TreeGrafter"/>
</dbReference>
<evidence type="ECO:0000256" key="3">
    <source>
        <dbReference type="SAM" id="SignalP"/>
    </source>
</evidence>
<proteinExistence type="predicted"/>
<feature type="signal peptide" evidence="3">
    <location>
        <begin position="1"/>
        <end position="31"/>
    </location>
</feature>
<feature type="domain" description="M23ase beta-sheet core" evidence="4">
    <location>
        <begin position="312"/>
        <end position="405"/>
    </location>
</feature>
<feature type="chain" id="PRO_5005655259" description="M23ase beta-sheet core domain-containing protein" evidence="3">
    <location>
        <begin position="32"/>
        <end position="410"/>
    </location>
</feature>
<evidence type="ECO:0000256" key="2">
    <source>
        <dbReference type="SAM" id="MobiDB-lite"/>
    </source>
</evidence>
<dbReference type="FunFam" id="2.70.70.10:FF:000003">
    <property type="entry name" value="Murein hydrolase activator EnvC"/>
    <property type="match status" value="1"/>
</dbReference>
<reference evidence="5 6" key="1">
    <citation type="submission" date="2015-05" db="EMBL/GenBank/DDBJ databases">
        <title>Comparative analyses of the lipooligosaccharides from nottypeable Haemophilus influenzae and Haemophilus haemolyticus.</title>
        <authorList>
            <person name="Post D.M.B."/>
            <person name="Ketterer M.R."/>
            <person name="Coffin J.E."/>
            <person name="Reinders L.M."/>
            <person name="Munson R.S.Jr."/>
            <person name="Bair T.B."/>
            <person name="Murphy T.F."/>
            <person name="Foster E."/>
            <person name="Gibson B.W."/>
            <person name="Apicella M.A."/>
        </authorList>
    </citation>
    <scope>NUCLEOTIDE SEQUENCE [LARGE SCALE GENOMIC DNA]</scope>
    <source>
        <strain evidence="5 6">11P18</strain>
    </source>
</reference>
<dbReference type="EMBL" id="LCTK01000024">
    <property type="protein sequence ID" value="KKZ58572.1"/>
    <property type="molecule type" value="Genomic_DNA"/>
</dbReference>
<dbReference type="AlphaFoldDB" id="A0A0M3G6H7"/>
<evidence type="ECO:0000313" key="5">
    <source>
        <dbReference type="EMBL" id="KKZ58572.1"/>
    </source>
</evidence>
<dbReference type="CDD" id="cd12797">
    <property type="entry name" value="M23_peptidase"/>
    <property type="match status" value="1"/>
</dbReference>
<dbReference type="Gene3D" id="2.70.70.10">
    <property type="entry name" value="Glucose Permease (Domain IIA)"/>
    <property type="match status" value="1"/>
</dbReference>
<protein>
    <recommendedName>
        <fullName evidence="4">M23ase beta-sheet core domain-containing protein</fullName>
    </recommendedName>
</protein>
<dbReference type="SUPFAM" id="SSF51261">
    <property type="entry name" value="Duplicated hybrid motif"/>
    <property type="match status" value="1"/>
</dbReference>
<accession>A0A0M3G6H7</accession>
<organism evidence="5 6">
    <name type="scientific">Haemophilus haemolyticus</name>
    <dbReference type="NCBI Taxonomy" id="726"/>
    <lineage>
        <taxon>Bacteria</taxon>
        <taxon>Pseudomonadati</taxon>
        <taxon>Pseudomonadota</taxon>
        <taxon>Gammaproteobacteria</taxon>
        <taxon>Pasteurellales</taxon>
        <taxon>Pasteurellaceae</taxon>
        <taxon>Haemophilus</taxon>
    </lineage>
</organism>
<dbReference type="InterPro" id="IPR050570">
    <property type="entry name" value="Cell_wall_metabolism_enzyme"/>
</dbReference>
<sequence length="410" mass="46071">MLYSGLNKKISPFFTALFSCGLLIFSPISHASDLNQIQKQIKQQESKIAEQKRVQAKLQANLKNHESKINAVVGELHETEISLKEIRKQISDSDKQLKQLEKQESEQKSRLAKQMDMIYRSGLNPSVIERMFSKNAEKAERMKVYYQHLNQVRIEIIDSLKATQAQIVSQKESILGQQKNHRDQLLTQKKQQQELQKSQQERQSMLNELNKNLARDQNKLDSLKANEQALRQEIQRAEKAALEQEKRERDALSQRQQAEEKRTSKPYQPTAQERQLLNSTSGLGIAKKQYSAPVSGPTLHNFGTIQAGEVRWKGMVIGASSGTAVKAIAAGRVILAGYLNGYGYMVIVKHGETDLSLYGFNQAVLVKVGQLVSAGQTIAQVGNTGEISRSALYFGISRKGTPVNPTGWIR</sequence>
<dbReference type="InterPro" id="IPR011055">
    <property type="entry name" value="Dup_hybrid_motif"/>
</dbReference>
<dbReference type="Pfam" id="PF01551">
    <property type="entry name" value="Peptidase_M23"/>
    <property type="match status" value="1"/>
</dbReference>
<dbReference type="RefSeq" id="WP_005625826.1">
    <property type="nucleotide sequence ID" value="NZ_CP031238.1"/>
</dbReference>
<evidence type="ECO:0000313" key="6">
    <source>
        <dbReference type="Proteomes" id="UP000034750"/>
    </source>
</evidence>